<evidence type="ECO:0000313" key="2">
    <source>
        <dbReference type="EMBL" id="SVP95641.1"/>
    </source>
</evidence>
<dbReference type="InterPro" id="IPR016035">
    <property type="entry name" value="Acyl_Trfase/lysoPLipase"/>
</dbReference>
<dbReference type="GO" id="GO:0004806">
    <property type="term" value="F:triacylglycerol lipase activity"/>
    <property type="evidence" value="ECO:0007669"/>
    <property type="project" value="TreeGrafter"/>
</dbReference>
<dbReference type="PANTHER" id="PTHR12406">
    <property type="entry name" value="CALCIUM-INDEPENDENT PHOSPHOLIPASE A2 IPLA2 -RELATED"/>
    <property type="match status" value="1"/>
</dbReference>
<dbReference type="GO" id="GO:0005811">
    <property type="term" value="C:lipid droplet"/>
    <property type="evidence" value="ECO:0007669"/>
    <property type="project" value="TreeGrafter"/>
</dbReference>
<dbReference type="GO" id="GO:0019433">
    <property type="term" value="P:triglyceride catabolic process"/>
    <property type="evidence" value="ECO:0007669"/>
    <property type="project" value="TreeGrafter"/>
</dbReference>
<dbReference type="AlphaFoldDB" id="A0A3B0NBA0"/>
<dbReference type="VEuPathDB" id="PiroplasmaDB:TA11025"/>
<dbReference type="GO" id="GO:0016020">
    <property type="term" value="C:membrane"/>
    <property type="evidence" value="ECO:0007669"/>
    <property type="project" value="TreeGrafter"/>
</dbReference>
<evidence type="ECO:0000313" key="1">
    <source>
        <dbReference type="EMBL" id="SVP95099.1"/>
    </source>
</evidence>
<name>A0A3B0NBA0_THEAN</name>
<gene>
    <name evidence="1" type="ORF">TAT_000380700</name>
    <name evidence="2" type="ORF">TAV_000380600</name>
</gene>
<reference evidence="1" key="1">
    <citation type="submission" date="2018-07" db="EMBL/GenBank/DDBJ databases">
        <authorList>
            <person name="Quirk P.G."/>
            <person name="Krulwich T.A."/>
        </authorList>
    </citation>
    <scope>NUCLEOTIDE SEQUENCE</scope>
    <source>
        <strain evidence="1">Anand</strain>
    </source>
</reference>
<protein>
    <submittedName>
        <fullName evidence="1">Phospholipase, putative</fullName>
    </submittedName>
</protein>
<dbReference type="GO" id="GO:0005737">
    <property type="term" value="C:cytoplasm"/>
    <property type="evidence" value="ECO:0007669"/>
    <property type="project" value="TreeGrafter"/>
</dbReference>
<organism evidence="1">
    <name type="scientific">Theileria annulata</name>
    <dbReference type="NCBI Taxonomy" id="5874"/>
    <lineage>
        <taxon>Eukaryota</taxon>
        <taxon>Sar</taxon>
        <taxon>Alveolata</taxon>
        <taxon>Apicomplexa</taxon>
        <taxon>Aconoidasida</taxon>
        <taxon>Piroplasmida</taxon>
        <taxon>Theileriidae</taxon>
        <taxon>Theileria</taxon>
    </lineage>
</organism>
<dbReference type="PANTHER" id="PTHR12406:SF7">
    <property type="entry name" value="PATATIN-LIKE PHOSPHOLIPASE DOMAIN-CONTAINING PROTEIN 4"/>
    <property type="match status" value="1"/>
</dbReference>
<dbReference type="SUPFAM" id="SSF52151">
    <property type="entry name" value="FabD/lysophospholipase-like"/>
    <property type="match status" value="1"/>
</dbReference>
<accession>A0A3B0NBA0</accession>
<dbReference type="InterPro" id="IPR033562">
    <property type="entry name" value="PLPL"/>
</dbReference>
<sequence length="789" mass="91399">MARFNNSLGIKVFSGQTKISEIPIEVLRNLNLKNHRKAANYRENEPDQSLDSLYNDFSLRPPINYLLKNQGLKFDRILGEYISSFKHNFKEDTNLSVYKLFGTDFNLVYLNPNLIPEYQNSNDPSYYQLFLSLLSSVNSVLMDPNKSNLDDLKISCVNLDSCLFSREADKYISDILKYYQRIGAVELSRDYQLNYENVKGVSLLDSSKLVRIGSSRSDIGFSFSPCGFLMPYHLGILSYLCDYNVINCTVPLSGASSGSLSICYSVLKNTFIYCMNVIDSATTRLRQNSVDGENLIKGQNLDTIVKDYLYDTLAEGSNEFINSRIGKITVAYSVLKHLKFRTRSCSNFTSISDLVDCLRASSYIPIYSSKEPLIYKGHHCYDGQLGLNKSLGCPDTDSRRTIRINPYQFTSSLISNQNLLNEFITPNLTKRDQFLMYYIRLKSLIYQLCLREIALENLKMANEFPKEVNYCINLYYNISPRSTSKINVIKNFNKDYKKSREYTNLLGLWNSEKLLDLFVLVVMYEKILQVDKYSAKRYRLDPVSDILTKFGKNTPLKKSIQASSITLLTYLYLKMSKYPLSTPIQQIPDTLYPIINKDVDDSPNKEKINILKNLLLFITPPFTLNYTYCNTNELLYNIFPGRKLFRISLHSADQYKLRFFYDLGKTESFRWLIQEYIKFENYVYLKILQLITYNSTDNPDSPVSSNEFKDDDSKEPLHEVQKKLINNTLSMVGNSPLESQIVTDSVHYKFFKKLNLSVRNCILSNCIDPHFSHIFTHSHFWNYNKHFKI</sequence>
<dbReference type="GO" id="GO:0055088">
    <property type="term" value="P:lipid homeostasis"/>
    <property type="evidence" value="ECO:0007669"/>
    <property type="project" value="TreeGrafter"/>
</dbReference>
<dbReference type="EMBL" id="UIVS01000004">
    <property type="protein sequence ID" value="SVP95641.1"/>
    <property type="molecule type" value="Genomic_DNA"/>
</dbReference>
<proteinExistence type="predicted"/>
<dbReference type="EMBL" id="UIVT01000004">
    <property type="protein sequence ID" value="SVP95099.1"/>
    <property type="molecule type" value="Genomic_DNA"/>
</dbReference>